<keyword evidence="4" id="KW-0804">Transcription</keyword>
<protein>
    <submittedName>
        <fullName evidence="6">LysR family transcriptional regulator</fullName>
    </submittedName>
</protein>
<accession>A0ABQ1F2F8</accession>
<keyword evidence="3" id="KW-0238">DNA-binding</keyword>
<dbReference type="InterPro" id="IPR050950">
    <property type="entry name" value="HTH-type_LysR_regulators"/>
</dbReference>
<evidence type="ECO:0000256" key="3">
    <source>
        <dbReference type="ARBA" id="ARBA00023125"/>
    </source>
</evidence>
<evidence type="ECO:0000256" key="1">
    <source>
        <dbReference type="ARBA" id="ARBA00009437"/>
    </source>
</evidence>
<dbReference type="PRINTS" id="PR00039">
    <property type="entry name" value="HTHLYSR"/>
</dbReference>
<dbReference type="SUPFAM" id="SSF46785">
    <property type="entry name" value="Winged helix' DNA-binding domain"/>
    <property type="match status" value="1"/>
</dbReference>
<dbReference type="RefSeq" id="WP_189016113.1">
    <property type="nucleotide sequence ID" value="NZ_BMHE01000032.1"/>
</dbReference>
<comment type="similarity">
    <text evidence="1">Belongs to the LysR transcriptional regulatory family.</text>
</comment>
<dbReference type="InterPro" id="IPR036388">
    <property type="entry name" value="WH-like_DNA-bd_sf"/>
</dbReference>
<dbReference type="Pfam" id="PF00126">
    <property type="entry name" value="HTH_1"/>
    <property type="match status" value="1"/>
</dbReference>
<dbReference type="CDD" id="cd05466">
    <property type="entry name" value="PBP2_LTTR_substrate"/>
    <property type="match status" value="1"/>
</dbReference>
<dbReference type="Pfam" id="PF03466">
    <property type="entry name" value="LysR_substrate"/>
    <property type="match status" value="1"/>
</dbReference>
<dbReference type="InterPro" id="IPR036390">
    <property type="entry name" value="WH_DNA-bd_sf"/>
</dbReference>
<gene>
    <name evidence="6" type="ORF">GCM10008018_49100</name>
</gene>
<comment type="caution">
    <text evidence="6">The sequence shown here is derived from an EMBL/GenBank/DDBJ whole genome shotgun (WGS) entry which is preliminary data.</text>
</comment>
<keyword evidence="7" id="KW-1185">Reference proteome</keyword>
<dbReference type="EMBL" id="BMHE01000032">
    <property type="protein sequence ID" value="GFZ96883.1"/>
    <property type="molecule type" value="Genomic_DNA"/>
</dbReference>
<dbReference type="PANTHER" id="PTHR30419">
    <property type="entry name" value="HTH-TYPE TRANSCRIPTIONAL REGULATOR YBHD"/>
    <property type="match status" value="1"/>
</dbReference>
<dbReference type="SUPFAM" id="SSF53850">
    <property type="entry name" value="Periplasmic binding protein-like II"/>
    <property type="match status" value="1"/>
</dbReference>
<evidence type="ECO:0000259" key="5">
    <source>
        <dbReference type="PROSITE" id="PS50931"/>
    </source>
</evidence>
<dbReference type="InterPro" id="IPR005119">
    <property type="entry name" value="LysR_subst-bd"/>
</dbReference>
<keyword evidence="2" id="KW-0805">Transcription regulation</keyword>
<evidence type="ECO:0000313" key="7">
    <source>
        <dbReference type="Proteomes" id="UP000615455"/>
    </source>
</evidence>
<organism evidence="6 7">
    <name type="scientific">Paenibacillus marchantiophytorum</name>
    <dbReference type="NCBI Taxonomy" id="1619310"/>
    <lineage>
        <taxon>Bacteria</taxon>
        <taxon>Bacillati</taxon>
        <taxon>Bacillota</taxon>
        <taxon>Bacilli</taxon>
        <taxon>Bacillales</taxon>
        <taxon>Paenibacillaceae</taxon>
        <taxon>Paenibacillus</taxon>
    </lineage>
</organism>
<dbReference type="PROSITE" id="PS50931">
    <property type="entry name" value="HTH_LYSR"/>
    <property type="match status" value="1"/>
</dbReference>
<proteinExistence type="inferred from homology"/>
<dbReference type="Gene3D" id="3.40.190.290">
    <property type="match status" value="1"/>
</dbReference>
<dbReference type="PANTHER" id="PTHR30419:SF8">
    <property type="entry name" value="NITROGEN ASSIMILATION TRANSCRIPTIONAL ACTIVATOR-RELATED"/>
    <property type="match status" value="1"/>
</dbReference>
<reference evidence="7" key="1">
    <citation type="journal article" date="2019" name="Int. J. Syst. Evol. Microbiol.">
        <title>The Global Catalogue of Microorganisms (GCM) 10K type strain sequencing project: providing services to taxonomists for standard genome sequencing and annotation.</title>
        <authorList>
            <consortium name="The Broad Institute Genomics Platform"/>
            <consortium name="The Broad Institute Genome Sequencing Center for Infectious Disease"/>
            <person name="Wu L."/>
            <person name="Ma J."/>
        </authorList>
    </citation>
    <scope>NUCLEOTIDE SEQUENCE [LARGE SCALE GENOMIC DNA]</scope>
    <source>
        <strain evidence="7">CGMCC 1.15043</strain>
    </source>
</reference>
<feature type="domain" description="HTH lysR-type" evidence="5">
    <location>
        <begin position="1"/>
        <end position="58"/>
    </location>
</feature>
<evidence type="ECO:0000256" key="2">
    <source>
        <dbReference type="ARBA" id="ARBA00023015"/>
    </source>
</evidence>
<dbReference type="InterPro" id="IPR000847">
    <property type="entry name" value="LysR_HTH_N"/>
</dbReference>
<dbReference type="Proteomes" id="UP000615455">
    <property type="component" value="Unassembled WGS sequence"/>
</dbReference>
<dbReference type="Gene3D" id="1.10.10.10">
    <property type="entry name" value="Winged helix-like DNA-binding domain superfamily/Winged helix DNA-binding domain"/>
    <property type="match status" value="1"/>
</dbReference>
<evidence type="ECO:0000313" key="6">
    <source>
        <dbReference type="EMBL" id="GFZ96883.1"/>
    </source>
</evidence>
<evidence type="ECO:0000256" key="4">
    <source>
        <dbReference type="ARBA" id="ARBA00023163"/>
    </source>
</evidence>
<sequence length="308" mass="35021">MELRQLEYFMTTCEELHFTRAADKLGITQPTLSHQIKALENELGVRLFDRIGKKTMITEAGMILYQQSHKAIRSLTSAREQIQELQKVERGTLSIGALPGELNELASSLLIDYHRNFPNIRIKLITNEDIVERVLQNELDFAISILPVEHDKLAVKPLYREAFFFVTTANHPLASYAQINLEELVTTPIVMFPETHRCRQLIDSTCRNAGLEIKPFIETTTIDSLFNLVRSGIGATILSKTLIEMYHYEDLLIIPIVNPKLIREVGIVYHKDKYLGQAASGFIDLIISYINSIKKEEPSAYCDQASDV</sequence>
<name>A0ABQ1F2F8_9BACL</name>